<organism evidence="2 3">
    <name type="scientific">Methylocapsa palsarum</name>
    <dbReference type="NCBI Taxonomy" id="1612308"/>
    <lineage>
        <taxon>Bacteria</taxon>
        <taxon>Pseudomonadati</taxon>
        <taxon>Pseudomonadota</taxon>
        <taxon>Alphaproteobacteria</taxon>
        <taxon>Hyphomicrobiales</taxon>
        <taxon>Beijerinckiaceae</taxon>
        <taxon>Methylocapsa</taxon>
    </lineage>
</organism>
<dbReference type="EMBL" id="FOSN01000010">
    <property type="protein sequence ID" value="SFK56091.1"/>
    <property type="molecule type" value="Genomic_DNA"/>
</dbReference>
<feature type="transmembrane region" description="Helical" evidence="1">
    <location>
        <begin position="102"/>
        <end position="126"/>
    </location>
</feature>
<accession>A0A1I4AJI5</accession>
<sequence length="261" mass="28624">MESWRYKQSEGMIEGPVSSDQLRELYNTGKITLDTSVRSTASGGEWKRFGDARELWPRGAISRMPSTVTRLWPLFLLGIPIIGGLMDVAICQSRGNATVEAAAPWLIHAPVALMLTATIIWIFLIVQENRKIAPQAPSSGLLVWLLAVPFYMSWLWWVTPTVTSAVNLTAGLDFPTCESDVSRGQVLSLFPEAAARAGHPGLTAASLSGVSQQLATDRIRICTGKVTAGEQAYPVRFKIEDRGNTMFHNSLRGLHVTMVLE</sequence>
<feature type="transmembrane region" description="Helical" evidence="1">
    <location>
        <begin position="71"/>
        <end position="90"/>
    </location>
</feature>
<dbReference type="RefSeq" id="WP_091682859.1">
    <property type="nucleotide sequence ID" value="NZ_FOSN01000010.1"/>
</dbReference>
<evidence type="ECO:0000313" key="2">
    <source>
        <dbReference type="EMBL" id="SFK56091.1"/>
    </source>
</evidence>
<protein>
    <submittedName>
        <fullName evidence="2">Uncharacterized protein</fullName>
    </submittedName>
</protein>
<keyword evidence="1" id="KW-0472">Membrane</keyword>
<keyword evidence="3" id="KW-1185">Reference proteome</keyword>
<evidence type="ECO:0000256" key="1">
    <source>
        <dbReference type="SAM" id="Phobius"/>
    </source>
</evidence>
<dbReference type="AlphaFoldDB" id="A0A1I4AJI5"/>
<dbReference type="OrthoDB" id="198456at2"/>
<proteinExistence type="predicted"/>
<dbReference type="Proteomes" id="UP000198755">
    <property type="component" value="Unassembled WGS sequence"/>
</dbReference>
<reference evidence="2 3" key="1">
    <citation type="submission" date="2016-10" db="EMBL/GenBank/DDBJ databases">
        <authorList>
            <person name="de Groot N.N."/>
        </authorList>
    </citation>
    <scope>NUCLEOTIDE SEQUENCE [LARGE SCALE GENOMIC DNA]</scope>
    <source>
        <strain evidence="2 3">NE2</strain>
    </source>
</reference>
<name>A0A1I4AJI5_9HYPH</name>
<gene>
    <name evidence="2" type="ORF">SAMN05444581_110118</name>
</gene>
<keyword evidence="1" id="KW-0812">Transmembrane</keyword>
<keyword evidence="1" id="KW-1133">Transmembrane helix</keyword>
<feature type="transmembrane region" description="Helical" evidence="1">
    <location>
        <begin position="138"/>
        <end position="157"/>
    </location>
</feature>
<evidence type="ECO:0000313" key="3">
    <source>
        <dbReference type="Proteomes" id="UP000198755"/>
    </source>
</evidence>